<dbReference type="AlphaFoldDB" id="A0A9J6RGP9"/>
<evidence type="ECO:0000256" key="1">
    <source>
        <dbReference type="SAM" id="Phobius"/>
    </source>
</evidence>
<evidence type="ECO:0000313" key="2">
    <source>
        <dbReference type="EMBL" id="MCZ0704507.1"/>
    </source>
</evidence>
<dbReference type="EMBL" id="JAPRAT010000039">
    <property type="protein sequence ID" value="MCZ0704507.1"/>
    <property type="molecule type" value="Genomic_DNA"/>
</dbReference>
<feature type="transmembrane region" description="Helical" evidence="1">
    <location>
        <begin position="55"/>
        <end position="72"/>
    </location>
</feature>
<protein>
    <recommendedName>
        <fullName evidence="4">YcxB family protein</fullName>
    </recommendedName>
</protein>
<gene>
    <name evidence="2" type="ORF">OWO01_14950</name>
</gene>
<organism evidence="2 3">
    <name type="scientific">Natronobacillus azotifigens</name>
    <dbReference type="NCBI Taxonomy" id="472978"/>
    <lineage>
        <taxon>Bacteria</taxon>
        <taxon>Bacillati</taxon>
        <taxon>Bacillota</taxon>
        <taxon>Bacilli</taxon>
        <taxon>Bacillales</taxon>
        <taxon>Bacillaceae</taxon>
        <taxon>Natronobacillus</taxon>
    </lineage>
</organism>
<feature type="transmembrane region" description="Helical" evidence="1">
    <location>
        <begin position="32"/>
        <end position="49"/>
    </location>
</feature>
<evidence type="ECO:0008006" key="4">
    <source>
        <dbReference type="Google" id="ProtNLM"/>
    </source>
</evidence>
<dbReference type="Proteomes" id="UP001084197">
    <property type="component" value="Unassembled WGS sequence"/>
</dbReference>
<dbReference type="RefSeq" id="WP_268781280.1">
    <property type="nucleotide sequence ID" value="NZ_JAPRAT010000039.1"/>
</dbReference>
<accession>A0A9J6RGP9</accession>
<keyword evidence="1" id="KW-1133">Transmembrane helix</keyword>
<sequence length="178" mass="21227">MEVHFLLSMDDIEAIQKDSVDTLPYYKKRKKVVGFVLSIIYLLLVTMMIDGYYILKILMAVVVFLLTNQYIFKYGMIAEVRRLIKNNPEIIESKCKLTINEEGFRREFDNTIQQEKWEKVTFANEDNERYFIYISELKKFVFKKRPAHLSDDEIVLYNSKIHEYLHSVGIQVKHITSR</sequence>
<comment type="caution">
    <text evidence="2">The sequence shown here is derived from an EMBL/GenBank/DDBJ whole genome shotgun (WGS) entry which is preliminary data.</text>
</comment>
<name>A0A9J6RGP9_9BACI</name>
<keyword evidence="1" id="KW-0472">Membrane</keyword>
<keyword evidence="1" id="KW-0812">Transmembrane</keyword>
<proteinExistence type="predicted"/>
<reference evidence="2" key="1">
    <citation type="submission" date="2022-11" db="EMBL/GenBank/DDBJ databases">
        <title>WGS of Natronobacillus azotifigens 24KS-1, an anaerobic diazotrophic haloalkaliphile from soda-rich habitats.</title>
        <authorList>
            <person name="Sorokin D.Y."/>
            <person name="Merkel A.Y."/>
        </authorList>
    </citation>
    <scope>NUCLEOTIDE SEQUENCE</scope>
    <source>
        <strain evidence="2">24KS-1</strain>
    </source>
</reference>
<keyword evidence="3" id="KW-1185">Reference proteome</keyword>
<evidence type="ECO:0000313" key="3">
    <source>
        <dbReference type="Proteomes" id="UP001084197"/>
    </source>
</evidence>